<dbReference type="InterPro" id="IPR051532">
    <property type="entry name" value="Ester_Hydrolysis_Enzymes"/>
</dbReference>
<accession>A0A368SZ24</accession>
<gene>
    <name evidence="2" type="ORF">DEF24_24330</name>
</gene>
<evidence type="ECO:0000313" key="2">
    <source>
        <dbReference type="EMBL" id="RCV50324.1"/>
    </source>
</evidence>
<dbReference type="InterPro" id="IPR008265">
    <property type="entry name" value="Lipase_GDSL_AS"/>
</dbReference>
<organism evidence="2 3">
    <name type="scientific">Marinitenerispora sediminis</name>
    <dbReference type="NCBI Taxonomy" id="1931232"/>
    <lineage>
        <taxon>Bacteria</taxon>
        <taxon>Bacillati</taxon>
        <taxon>Actinomycetota</taxon>
        <taxon>Actinomycetes</taxon>
        <taxon>Streptosporangiales</taxon>
        <taxon>Nocardiopsidaceae</taxon>
        <taxon>Marinitenerispora</taxon>
    </lineage>
</organism>
<dbReference type="Pfam" id="PF13472">
    <property type="entry name" value="Lipase_GDSL_2"/>
    <property type="match status" value="1"/>
</dbReference>
<dbReference type="SUPFAM" id="SSF52266">
    <property type="entry name" value="SGNH hydrolase"/>
    <property type="match status" value="1"/>
</dbReference>
<proteinExistence type="predicted"/>
<dbReference type="InterPro" id="IPR036514">
    <property type="entry name" value="SGNH_hydro_sf"/>
</dbReference>
<keyword evidence="3" id="KW-1185">Reference proteome</keyword>
<protein>
    <recommendedName>
        <fullName evidence="1">SGNH hydrolase-type esterase domain-containing protein</fullName>
    </recommendedName>
</protein>
<evidence type="ECO:0000313" key="3">
    <source>
        <dbReference type="Proteomes" id="UP000253318"/>
    </source>
</evidence>
<dbReference type="Gene3D" id="3.40.50.1110">
    <property type="entry name" value="SGNH hydrolase"/>
    <property type="match status" value="1"/>
</dbReference>
<evidence type="ECO:0000259" key="1">
    <source>
        <dbReference type="Pfam" id="PF13472"/>
    </source>
</evidence>
<sequence>MDVRTEPIVGRGDIVLLGDSLTEGGAWQELLPGLPVRNLGVGGDTAAGVRRRLRPVAEGRPAQVFLLIGTNDVALGRDLDAIAADTAAILAELRRATPRTRLHLQSVPPRTAPYTARIRDLNARYQRAAAEHGAQYLDLWPALADAEGRLRAEFTADGLHLLPAGYRAWTGELRPRLAAAGAG</sequence>
<dbReference type="OrthoDB" id="9804395at2"/>
<dbReference type="InterPro" id="IPR013830">
    <property type="entry name" value="SGNH_hydro"/>
</dbReference>
<dbReference type="GO" id="GO:0004622">
    <property type="term" value="F:phosphatidylcholine lysophospholipase activity"/>
    <property type="evidence" value="ECO:0007669"/>
    <property type="project" value="TreeGrafter"/>
</dbReference>
<dbReference type="EMBL" id="QEIN01000288">
    <property type="protein sequence ID" value="RCV50324.1"/>
    <property type="molecule type" value="Genomic_DNA"/>
</dbReference>
<reference evidence="2 3" key="1">
    <citation type="submission" date="2018-04" db="EMBL/GenBank/DDBJ databases">
        <title>Novel actinobacteria from marine sediment.</title>
        <authorList>
            <person name="Ng Z.Y."/>
            <person name="Tan G.Y.A."/>
        </authorList>
    </citation>
    <scope>NUCLEOTIDE SEQUENCE [LARGE SCALE GENOMIC DNA]</scope>
    <source>
        <strain evidence="2 3">TPS81</strain>
    </source>
</reference>
<comment type="caution">
    <text evidence="2">The sequence shown here is derived from an EMBL/GenBank/DDBJ whole genome shotgun (WGS) entry which is preliminary data.</text>
</comment>
<feature type="domain" description="SGNH hydrolase-type esterase" evidence="1">
    <location>
        <begin position="16"/>
        <end position="168"/>
    </location>
</feature>
<name>A0A368SZ24_9ACTN</name>
<dbReference type="RefSeq" id="WP_114400654.1">
    <property type="nucleotide sequence ID" value="NZ_QEIM01000266.1"/>
</dbReference>
<dbReference type="PANTHER" id="PTHR30383:SF5">
    <property type="entry name" value="SGNH HYDROLASE-TYPE ESTERASE DOMAIN-CONTAINING PROTEIN"/>
    <property type="match status" value="1"/>
</dbReference>
<dbReference type="Proteomes" id="UP000253318">
    <property type="component" value="Unassembled WGS sequence"/>
</dbReference>
<dbReference type="PROSITE" id="PS01098">
    <property type="entry name" value="LIPASE_GDSL_SER"/>
    <property type="match status" value="1"/>
</dbReference>
<dbReference type="AlphaFoldDB" id="A0A368SZ24"/>
<dbReference type="GO" id="GO:0006629">
    <property type="term" value="P:lipid metabolic process"/>
    <property type="evidence" value="ECO:0007669"/>
    <property type="project" value="InterPro"/>
</dbReference>
<dbReference type="PANTHER" id="PTHR30383">
    <property type="entry name" value="THIOESTERASE 1/PROTEASE 1/LYSOPHOSPHOLIPASE L1"/>
    <property type="match status" value="1"/>
</dbReference>